<dbReference type="Proteomes" id="UP000321578">
    <property type="component" value="Unassembled WGS sequence"/>
</dbReference>
<dbReference type="SUPFAM" id="SSF56059">
    <property type="entry name" value="Glutathione synthetase ATP-binding domain-like"/>
    <property type="match status" value="1"/>
</dbReference>
<gene>
    <name evidence="1" type="ORF">ESY86_10225</name>
</gene>
<evidence type="ECO:0008006" key="3">
    <source>
        <dbReference type="Google" id="ProtNLM"/>
    </source>
</evidence>
<dbReference type="PANTHER" id="PTHR39217:SF1">
    <property type="entry name" value="GLUTATHIONE SYNTHETASE"/>
    <property type="match status" value="1"/>
</dbReference>
<dbReference type="EMBL" id="VORO01000009">
    <property type="protein sequence ID" value="TXD89135.1"/>
    <property type="molecule type" value="Genomic_DNA"/>
</dbReference>
<accession>A0A5C6ZIY8</accession>
<proteinExistence type="predicted"/>
<name>A0A5C6ZIY8_9FLAO</name>
<dbReference type="PANTHER" id="PTHR39217">
    <property type="match status" value="1"/>
</dbReference>
<dbReference type="RefSeq" id="WP_147086489.1">
    <property type="nucleotide sequence ID" value="NZ_VORM01000007.1"/>
</dbReference>
<dbReference type="InterPro" id="IPR053191">
    <property type="entry name" value="DcsG_Biosynth_Enzyme"/>
</dbReference>
<sequence>MNPIYDVVILTDHRYLSDSKTDTYTRNVYYEDRLVYHALEQLGLRTLRLAWDDMFFDWSSTKAVLFRSTWDYFERFAEFSQWVESISKQTLLMNSGAIIRWNIDKHYLLELQKNNVPIAESHFIEKGAKVSLSQLHDILDWNETVLKPCISGAARHTYKLTSETLAAHEAIFQELIANEAMLLQPFQHNIVEKGEISMMVFNGSFSHAVLKKAKAGDFRVQDDFGGSVINYTPSEAEIDFAEACVKACPELPIYARVDVFEDNSGKIALSELELIEPELWFRYHPNAAMVLAKGIKQRIGA</sequence>
<dbReference type="AlphaFoldDB" id="A0A5C6ZIY8"/>
<organism evidence="1 2">
    <name type="scientific">Subsaximicrobium wynnwilliamsii</name>
    <dbReference type="NCBI Taxonomy" id="291179"/>
    <lineage>
        <taxon>Bacteria</taxon>
        <taxon>Pseudomonadati</taxon>
        <taxon>Bacteroidota</taxon>
        <taxon>Flavobacteriia</taxon>
        <taxon>Flavobacteriales</taxon>
        <taxon>Flavobacteriaceae</taxon>
        <taxon>Subsaximicrobium</taxon>
    </lineage>
</organism>
<evidence type="ECO:0000313" key="1">
    <source>
        <dbReference type="EMBL" id="TXD89135.1"/>
    </source>
</evidence>
<evidence type="ECO:0000313" key="2">
    <source>
        <dbReference type="Proteomes" id="UP000321578"/>
    </source>
</evidence>
<reference evidence="1 2" key="1">
    <citation type="submission" date="2019-08" db="EMBL/GenBank/DDBJ databases">
        <title>Genomes of Subsaximicrobium wynnwilliamsii strains.</title>
        <authorList>
            <person name="Bowman J.P."/>
        </authorList>
    </citation>
    <scope>NUCLEOTIDE SEQUENCE [LARGE SCALE GENOMIC DNA]</scope>
    <source>
        <strain evidence="1 2">2-80-2</strain>
    </source>
</reference>
<protein>
    <recommendedName>
        <fullName evidence="3">ATP-grasp fold RimK-type domain-containing protein</fullName>
    </recommendedName>
</protein>
<keyword evidence="2" id="KW-1185">Reference proteome</keyword>
<dbReference type="Gene3D" id="3.30.470.20">
    <property type="entry name" value="ATP-grasp fold, B domain"/>
    <property type="match status" value="1"/>
</dbReference>
<dbReference type="OrthoDB" id="3373978at2"/>
<comment type="caution">
    <text evidence="1">The sequence shown here is derived from an EMBL/GenBank/DDBJ whole genome shotgun (WGS) entry which is preliminary data.</text>
</comment>